<protein>
    <submittedName>
        <fullName evidence="6">Membrane protein</fullName>
    </submittedName>
</protein>
<evidence type="ECO:0000256" key="3">
    <source>
        <dbReference type="ARBA" id="ARBA00022692"/>
    </source>
</evidence>
<dbReference type="OrthoDB" id="9808671at2"/>
<organism evidence="6 7">
    <name type="scientific">Piscirickettsia salmonis</name>
    <dbReference type="NCBI Taxonomy" id="1238"/>
    <lineage>
        <taxon>Bacteria</taxon>
        <taxon>Pseudomonadati</taxon>
        <taxon>Pseudomonadota</taxon>
        <taxon>Gammaproteobacteria</taxon>
        <taxon>Thiotrichales</taxon>
        <taxon>Piscirickettsiaceae</taxon>
        <taxon>Piscirickettsia</taxon>
    </lineage>
</organism>
<dbReference type="NCBIfam" id="TIGR00765">
    <property type="entry name" value="yihY_not_rbn"/>
    <property type="match status" value="1"/>
</dbReference>
<keyword evidence="5" id="KW-0472">Membrane</keyword>
<dbReference type="InterPro" id="IPR017039">
    <property type="entry name" value="Virul_fac_BrkB"/>
</dbReference>
<dbReference type="EMBL" id="CP012508">
    <property type="protein sequence ID" value="ALB23065.1"/>
    <property type="molecule type" value="Genomic_DNA"/>
</dbReference>
<dbReference type="Pfam" id="PF03631">
    <property type="entry name" value="Virul_fac_BrkB"/>
    <property type="match status" value="1"/>
</dbReference>
<dbReference type="PANTHER" id="PTHR30213">
    <property type="entry name" value="INNER MEMBRANE PROTEIN YHJD"/>
    <property type="match status" value="1"/>
</dbReference>
<evidence type="ECO:0000256" key="4">
    <source>
        <dbReference type="ARBA" id="ARBA00022989"/>
    </source>
</evidence>
<evidence type="ECO:0000256" key="1">
    <source>
        <dbReference type="ARBA" id="ARBA00004651"/>
    </source>
</evidence>
<keyword evidence="4" id="KW-1133">Transmembrane helix</keyword>
<dbReference type="RefSeq" id="WP_026063554.1">
    <property type="nucleotide sequence ID" value="NZ_CP012508.1"/>
</dbReference>
<keyword evidence="3" id="KW-0812">Transmembrane</keyword>
<evidence type="ECO:0000313" key="6">
    <source>
        <dbReference type="EMBL" id="ALB23065.1"/>
    </source>
</evidence>
<accession>A0A1L6TCH2</accession>
<comment type="subcellular location">
    <subcellularLocation>
        <location evidence="1">Cell membrane</location>
        <topology evidence="1">Multi-pass membrane protein</topology>
    </subcellularLocation>
</comment>
<proteinExistence type="predicted"/>
<dbReference type="Proteomes" id="UP000029558">
    <property type="component" value="Chromosome"/>
</dbReference>
<dbReference type="GO" id="GO:0005886">
    <property type="term" value="C:plasma membrane"/>
    <property type="evidence" value="ECO:0007669"/>
    <property type="project" value="UniProtKB-SubCell"/>
</dbReference>
<sequence length="418" mass="47537">MYKFIHMLSQQLKPLWAFILWICHAFKHSGCIYRAAALTFTSLLTLGPLVIVLFAILMSIPAFQEATLKLQAFILNNFVPSASSILQGYISSFQQQSTQIPVKSIFFLLFMAILLFMNVESALNDIWGIKKRRPLMHSLLLYWALLTLGPIVLGISLTAASSLLTLKLFHDPSLITDSAQLIWLTLPFLSSVATLTFLYMAIPYCRVRFIHALSGAVFAAICIEAAKLAFAWYVADHMAVYKMIYGTLAILPIFLVWVYWSWLIFLLGAQIVNGLRFHQQHRQHATQVLSLFNLCLQCLYHLFHQQQTHSAGLTLKQLQKQLPHTPLHNLTEAVLLLDKHRHIAQLNDDSYIITHPLSQLSLLTLYQLFQTHLQHNETTGIKSIDDKLTALLEQSKTVLDQPLQQLFESATKKDKKSP</sequence>
<name>A0A1L6TCH2_PISSA</name>
<reference evidence="6 7" key="1">
    <citation type="journal article" date="2014" name="Genome Announc.">
        <title>Comparative Genome Analysis of Two Isolates of the Fish Pathogen Piscirickettsia salmonis from Different Hosts Reveals Major Differences in Virulence-Associated Secretion Systems.</title>
        <authorList>
            <person name="Bohle H."/>
            <person name="Henriquez P."/>
            <person name="Grothusen H."/>
            <person name="Navas E."/>
            <person name="Sandoval A."/>
            <person name="Bustamante F."/>
            <person name="Bustos P."/>
            <person name="Mancilla M."/>
        </authorList>
    </citation>
    <scope>NUCLEOTIDE SEQUENCE [LARGE SCALE GENOMIC DNA]</scope>
    <source>
        <strain evidence="7">B1-32597</strain>
    </source>
</reference>
<evidence type="ECO:0000256" key="5">
    <source>
        <dbReference type="ARBA" id="ARBA00023136"/>
    </source>
</evidence>
<keyword evidence="2" id="KW-1003">Cell membrane</keyword>
<evidence type="ECO:0000256" key="2">
    <source>
        <dbReference type="ARBA" id="ARBA00022475"/>
    </source>
</evidence>
<dbReference type="AlphaFoldDB" id="A0A1L6TCH2"/>
<gene>
    <name evidence="6" type="ORF">KU39_1885</name>
</gene>
<dbReference type="PANTHER" id="PTHR30213:SF0">
    <property type="entry name" value="UPF0761 MEMBRANE PROTEIN YIHY"/>
    <property type="match status" value="1"/>
</dbReference>
<evidence type="ECO:0000313" key="7">
    <source>
        <dbReference type="Proteomes" id="UP000029558"/>
    </source>
</evidence>